<dbReference type="Gene3D" id="3.10.350.10">
    <property type="entry name" value="LysM domain"/>
    <property type="match status" value="1"/>
</dbReference>
<evidence type="ECO:0000256" key="4">
    <source>
        <dbReference type="ARBA" id="ARBA00022825"/>
    </source>
</evidence>
<reference evidence="7" key="1">
    <citation type="submission" date="2017-01" db="EMBL/GenBank/DDBJ databases">
        <authorList>
            <person name="Brunel B."/>
        </authorList>
    </citation>
    <scope>NUCLEOTIDE SEQUENCE [LARGE SCALE GENOMIC DNA]</scope>
</reference>
<proteinExistence type="inferred from homology"/>
<dbReference type="Proteomes" id="UP000188388">
    <property type="component" value="Unassembled WGS sequence"/>
</dbReference>
<dbReference type="Gene3D" id="3.40.50.200">
    <property type="entry name" value="Peptidase S8/S53 domain"/>
    <property type="match status" value="1"/>
</dbReference>
<evidence type="ECO:0000256" key="3">
    <source>
        <dbReference type="ARBA" id="ARBA00022801"/>
    </source>
</evidence>
<evidence type="ECO:0000259" key="5">
    <source>
        <dbReference type="PROSITE" id="PS50240"/>
    </source>
</evidence>
<protein>
    <recommendedName>
        <fullName evidence="5">Peptidase S1 domain-containing protein</fullName>
    </recommendedName>
</protein>
<dbReference type="GO" id="GO:0006508">
    <property type="term" value="P:proteolysis"/>
    <property type="evidence" value="ECO:0007669"/>
    <property type="project" value="UniProtKB-KW"/>
</dbReference>
<feature type="domain" description="Peptidase S1" evidence="5">
    <location>
        <begin position="27"/>
        <end position="232"/>
    </location>
</feature>
<dbReference type="Gene3D" id="2.40.10.10">
    <property type="entry name" value="Trypsin-like serine proteases"/>
    <property type="match status" value="1"/>
</dbReference>
<keyword evidence="2" id="KW-0645">Protease</keyword>
<dbReference type="InterPro" id="IPR043504">
    <property type="entry name" value="Peptidase_S1_PA_chymotrypsin"/>
</dbReference>
<gene>
    <name evidence="6" type="ORF">BQ8794_60116</name>
</gene>
<dbReference type="EMBL" id="FTPD01000056">
    <property type="protein sequence ID" value="SIT58807.1"/>
    <property type="molecule type" value="Genomic_DNA"/>
</dbReference>
<sequence length="919" mass="98576">MLNVRILLRVLVAVSLVFVTRPATAIINGGRVPAEKEDAFAAVIFRGAQGACSATAVGPRVLLTAAFCIGATDRPGYVGIGPRQYAIERCVLHPDYGSRREADFALCFTRADLPLSDFPRVDTAPGTLSLGLTVQITGFGCQAAGGYDSSYGIFGVGRATISSLPDEGGAGQAQLTGDALCFGDGGGGVFLAGDAGPKRLVGVNSQSDLQERSYISLTSSRSFVQWARGLSIRHESPICGVSEGAEGCKAVAGSAILDVITPEPDTFSDVMTQVGTYKIPDDGIVEGSVLKVSANPEETLRELVDRVCGPEPERYFEALSESTGIPDPSFDEPMVGGEEIAIPLCSLDTVWYETTLVRSGDTLWSIFKSQPDVLLGGLPRWQFFEVPPGSVEGDAVNSGVFVEAFKALNPGKNPTALAIGDRILVPLAPASGTVHLAQKLAPQFGITPQLSLTDFELQSEDADCVRPASYENYPYSVQGLLDALQVNRIVMDEGRAKRIQTRVIIADSGLYQVGKSIFSWAVVPYPRDGNERKFANRVQPVYWPDEKMSHGTQVASLVLGGPTFGRFQALMKSSPVMVVPVRIYDVKESEFINPQTNERKSGLQRIVQQNAFDTVLKAAKDLDARIVNLSIKTASTIPEMEQDGFGEQSDILFVVAAGNGDGKIGRETTVTYPAVYGDHLNVLAVAALDGEGDVPVFSNWNSEFVHIAAPGCSVPVLSFEPATTRFFEGRWHGTSLSAPLVSFAAALVDSEAGGNLRPWQIKERLVVASDLDEKRADRVLDGRALDIPKASAIWVDAVETTKAPGLIFGAATIIKSGAPLKMESVLRFDCGEAGDLAIRVHQLRKLTPRFRNVNGKTFGKIYYQKVATGRLEGAACMVPDNLSVQFNDLLGGSSLTLSMTEIADIVPRMLPRYEPDQPN</sequence>
<comment type="similarity">
    <text evidence="1">Belongs to the peptidase S8 family.</text>
</comment>
<accession>A0A1R3VHQ6</accession>
<dbReference type="PROSITE" id="PS50240">
    <property type="entry name" value="TRYPSIN_DOM"/>
    <property type="match status" value="1"/>
</dbReference>
<name>A0A1R3VHQ6_9HYPH</name>
<dbReference type="InterPro" id="IPR036779">
    <property type="entry name" value="LysM_dom_sf"/>
</dbReference>
<organism evidence="6 7">
    <name type="scientific">Mesorhizobium prunaredense</name>
    <dbReference type="NCBI Taxonomy" id="1631249"/>
    <lineage>
        <taxon>Bacteria</taxon>
        <taxon>Pseudomonadati</taxon>
        <taxon>Pseudomonadota</taxon>
        <taxon>Alphaproteobacteria</taxon>
        <taxon>Hyphomicrobiales</taxon>
        <taxon>Phyllobacteriaceae</taxon>
        <taxon>Mesorhizobium</taxon>
    </lineage>
</organism>
<evidence type="ECO:0000313" key="6">
    <source>
        <dbReference type="EMBL" id="SIT58807.1"/>
    </source>
</evidence>
<dbReference type="Pfam" id="PF00082">
    <property type="entry name" value="Peptidase_S8"/>
    <property type="match status" value="1"/>
</dbReference>
<evidence type="ECO:0000256" key="2">
    <source>
        <dbReference type="ARBA" id="ARBA00022670"/>
    </source>
</evidence>
<dbReference type="AlphaFoldDB" id="A0A1R3VHQ6"/>
<dbReference type="InterPro" id="IPR001254">
    <property type="entry name" value="Trypsin_dom"/>
</dbReference>
<dbReference type="InterPro" id="IPR050131">
    <property type="entry name" value="Peptidase_S8_subtilisin-like"/>
</dbReference>
<keyword evidence="7" id="KW-1185">Reference proteome</keyword>
<evidence type="ECO:0000313" key="7">
    <source>
        <dbReference type="Proteomes" id="UP000188388"/>
    </source>
</evidence>
<dbReference type="SUPFAM" id="SSF52743">
    <property type="entry name" value="Subtilisin-like"/>
    <property type="match status" value="1"/>
</dbReference>
<dbReference type="STRING" id="1631249.BQ8794_60116"/>
<dbReference type="InterPro" id="IPR009003">
    <property type="entry name" value="Peptidase_S1_PA"/>
</dbReference>
<dbReference type="Pfam" id="PF00089">
    <property type="entry name" value="Trypsin"/>
    <property type="match status" value="1"/>
</dbReference>
<keyword evidence="3" id="KW-0378">Hydrolase</keyword>
<dbReference type="PANTHER" id="PTHR43806:SF11">
    <property type="entry name" value="CEREVISIN-RELATED"/>
    <property type="match status" value="1"/>
</dbReference>
<dbReference type="PANTHER" id="PTHR43806">
    <property type="entry name" value="PEPTIDASE S8"/>
    <property type="match status" value="1"/>
</dbReference>
<dbReference type="GO" id="GO:0004252">
    <property type="term" value="F:serine-type endopeptidase activity"/>
    <property type="evidence" value="ECO:0007669"/>
    <property type="project" value="InterPro"/>
</dbReference>
<dbReference type="SUPFAM" id="SSF50494">
    <property type="entry name" value="Trypsin-like serine proteases"/>
    <property type="match status" value="1"/>
</dbReference>
<evidence type="ECO:0000256" key="1">
    <source>
        <dbReference type="ARBA" id="ARBA00011073"/>
    </source>
</evidence>
<keyword evidence="4" id="KW-0720">Serine protease</keyword>
<dbReference type="InterPro" id="IPR000209">
    <property type="entry name" value="Peptidase_S8/S53_dom"/>
</dbReference>
<dbReference type="InterPro" id="IPR036852">
    <property type="entry name" value="Peptidase_S8/S53_dom_sf"/>
</dbReference>